<dbReference type="UniPathway" id="UPA00068">
    <property type="reaction ID" value="UER00113"/>
</dbReference>
<dbReference type="GO" id="GO:0005737">
    <property type="term" value="C:cytoplasm"/>
    <property type="evidence" value="ECO:0007669"/>
    <property type="project" value="UniProtKB-SubCell"/>
</dbReference>
<evidence type="ECO:0000256" key="1">
    <source>
        <dbReference type="ARBA" id="ARBA00004967"/>
    </source>
</evidence>
<feature type="binding site" evidence="9">
    <location>
        <position position="262"/>
    </location>
    <ligand>
        <name>L-citrulline</name>
        <dbReference type="ChEBI" id="CHEBI:57743"/>
    </ligand>
</feature>
<feature type="binding site" evidence="9">
    <location>
        <position position="169"/>
    </location>
    <ligand>
        <name>L-citrulline</name>
        <dbReference type="ChEBI" id="CHEBI:57743"/>
    </ligand>
</feature>
<dbReference type="SUPFAM" id="SSF69864">
    <property type="entry name" value="Argininosuccinate synthetase, C-terminal domain"/>
    <property type="match status" value="1"/>
</dbReference>
<keyword evidence="4 9" id="KW-0055">Arginine biosynthesis</keyword>
<feature type="binding site" evidence="9">
    <location>
        <position position="205"/>
    </location>
    <ligand>
        <name>L-citrulline</name>
        <dbReference type="ChEBI" id="CHEBI:57743"/>
    </ligand>
</feature>
<dbReference type="PROSITE" id="PS00565">
    <property type="entry name" value="ARGININOSUCCIN_SYN_2"/>
    <property type="match status" value="1"/>
</dbReference>
<reference evidence="12 13" key="1">
    <citation type="submission" date="2019-02" db="EMBL/GenBank/DDBJ databases">
        <title>Planctomycetal bacteria perform biofilm scaping via a novel small molecule.</title>
        <authorList>
            <person name="Jeske O."/>
            <person name="Boedeker C."/>
            <person name="Wiegand S."/>
            <person name="Breitling P."/>
            <person name="Kallscheuer N."/>
            <person name="Jogler M."/>
            <person name="Rohde M."/>
            <person name="Petersen J."/>
            <person name="Medema M.H."/>
            <person name="Surup F."/>
            <person name="Jogler C."/>
        </authorList>
    </citation>
    <scope>NUCLEOTIDE SEQUENCE [LARGE SCALE GENOMIC DNA]</scope>
    <source>
        <strain evidence="12 13">Mal15</strain>
    </source>
</reference>
<dbReference type="EMBL" id="CP036264">
    <property type="protein sequence ID" value="QEF96728.1"/>
    <property type="molecule type" value="Genomic_DNA"/>
</dbReference>
<evidence type="ECO:0000256" key="7">
    <source>
        <dbReference type="ARBA" id="ARBA00022741"/>
    </source>
</evidence>
<feature type="domain" description="Arginosuccinate synthase C-terminal" evidence="11">
    <location>
        <begin position="261"/>
        <end position="479"/>
    </location>
</feature>
<dbReference type="FunFam" id="3.40.50.620:FF:000019">
    <property type="entry name" value="Argininosuccinate synthase"/>
    <property type="match status" value="1"/>
</dbReference>
<dbReference type="EC" id="6.3.4.5" evidence="3 9"/>
<sequence length="488" mass="53558">MGRGGNGERSVTGQGRGVLVNAGLQLGAALVQWAAVPCYPNRVVRAKPTWLGVRGPQSRWAGSGVPGDPTLPLEQHQQRPWFMSTKKCVLAYSGGLDTSVILGWLQDQGYEVHAVYVDLGQPCEDRDAIMKKARDCGAASARLIDVREELCRDFAFPVLAWQAKYEQIYLLGTSIARPLISKICLQVAREVGAVAYAHGATGKGNDQCRFQLAAEALDPKVEMIAPWRIKEFREAFPGRTELIAYCAEKNIPVKASTAKPYSSDENVLHISYEAGELEELDVNGVELVEFGMGVSPQEAPDESESVTIGFESGVPTTLNGQAASALEMVERLNDIGGRNGIGRIDMIENRFVGMKSRGVYESPGMTILYDALMYVEQLTMDRDLMHLRDRLAPEVAEMVYYGFWYTPKMDALMSFIKQAQSVVTGEVTLKLYKGNISVDSRSSPNSLYDAEIATMEGGGSYNQDDAEGFLRIQGLPSRVQGTVTPRKY</sequence>
<evidence type="ECO:0000256" key="4">
    <source>
        <dbReference type="ARBA" id="ARBA00022571"/>
    </source>
</evidence>
<evidence type="ECO:0000256" key="6">
    <source>
        <dbReference type="ARBA" id="ARBA00022605"/>
    </source>
</evidence>
<dbReference type="Pfam" id="PF20979">
    <property type="entry name" value="Arginosuc_syn_C"/>
    <property type="match status" value="1"/>
</dbReference>
<feature type="binding site" evidence="9">
    <location>
        <position position="174"/>
    </location>
    <ligand>
        <name>L-citrulline</name>
        <dbReference type="ChEBI" id="CHEBI:57743"/>
    </ligand>
</feature>
<feature type="domain" description="Arginosuccinate synthase-like N-terminal" evidence="10">
    <location>
        <begin position="87"/>
        <end position="252"/>
    </location>
</feature>
<keyword evidence="7 9" id="KW-0547">Nucleotide-binding</keyword>
<feature type="binding site" evidence="9">
    <location>
        <position position="271"/>
    </location>
    <ligand>
        <name>L-citrulline</name>
        <dbReference type="ChEBI" id="CHEBI:57743"/>
    </ligand>
</feature>
<feature type="binding site" evidence="9">
    <location>
        <position position="360"/>
    </location>
    <ligand>
        <name>L-citrulline</name>
        <dbReference type="ChEBI" id="CHEBI:57743"/>
    </ligand>
</feature>
<dbReference type="PROSITE" id="PS00564">
    <property type="entry name" value="ARGININOSUCCIN_SYN_1"/>
    <property type="match status" value="1"/>
</dbReference>
<feature type="binding site" evidence="9">
    <location>
        <position position="206"/>
    </location>
    <ligand>
        <name>L-aspartate</name>
        <dbReference type="ChEBI" id="CHEBI:29991"/>
    </ligand>
</feature>
<keyword evidence="5 9" id="KW-0436">Ligase</keyword>
<feature type="binding site" evidence="9">
    <location>
        <position position="201"/>
    </location>
    <ligand>
        <name>L-aspartate</name>
        <dbReference type="ChEBI" id="CHEBI:29991"/>
    </ligand>
</feature>
<dbReference type="FunFam" id="3.90.1260.10:FF:000007">
    <property type="entry name" value="Argininosuccinate synthase"/>
    <property type="match status" value="1"/>
</dbReference>
<evidence type="ECO:0000313" key="12">
    <source>
        <dbReference type="EMBL" id="QEF96728.1"/>
    </source>
</evidence>
<accession>A0A5B9M6E5</accession>
<evidence type="ECO:0000256" key="9">
    <source>
        <dbReference type="HAMAP-Rule" id="MF_00005"/>
    </source>
</evidence>
<organism evidence="12 13">
    <name type="scientific">Stieleria maiorica</name>
    <dbReference type="NCBI Taxonomy" id="2795974"/>
    <lineage>
        <taxon>Bacteria</taxon>
        <taxon>Pseudomonadati</taxon>
        <taxon>Planctomycetota</taxon>
        <taxon>Planctomycetia</taxon>
        <taxon>Pirellulales</taxon>
        <taxon>Pirellulaceae</taxon>
        <taxon>Stieleria</taxon>
    </lineage>
</organism>
<comment type="subcellular location">
    <subcellularLocation>
        <location evidence="9">Cytoplasm</location>
    </subcellularLocation>
</comment>
<dbReference type="GO" id="GO:0000053">
    <property type="term" value="P:argininosuccinate metabolic process"/>
    <property type="evidence" value="ECO:0007669"/>
    <property type="project" value="TreeGrafter"/>
</dbReference>
<comment type="catalytic activity">
    <reaction evidence="9">
        <text>L-citrulline + L-aspartate + ATP = 2-(N(omega)-L-arginino)succinate + AMP + diphosphate + H(+)</text>
        <dbReference type="Rhea" id="RHEA:10932"/>
        <dbReference type="ChEBI" id="CHEBI:15378"/>
        <dbReference type="ChEBI" id="CHEBI:29991"/>
        <dbReference type="ChEBI" id="CHEBI:30616"/>
        <dbReference type="ChEBI" id="CHEBI:33019"/>
        <dbReference type="ChEBI" id="CHEBI:57472"/>
        <dbReference type="ChEBI" id="CHEBI:57743"/>
        <dbReference type="ChEBI" id="CHEBI:456215"/>
        <dbReference type="EC" id="6.3.4.5"/>
    </reaction>
</comment>
<dbReference type="GO" id="GO:0005524">
    <property type="term" value="F:ATP binding"/>
    <property type="evidence" value="ECO:0007669"/>
    <property type="project" value="UniProtKB-UniRule"/>
</dbReference>
<dbReference type="InterPro" id="IPR001518">
    <property type="entry name" value="Arginosuc_synth"/>
</dbReference>
<dbReference type="CDD" id="cd01999">
    <property type="entry name" value="ASS"/>
    <property type="match status" value="1"/>
</dbReference>
<name>A0A5B9M6E5_9BACT</name>
<dbReference type="Gene3D" id="3.90.1260.10">
    <property type="entry name" value="Argininosuccinate synthetase, chain A, domain 2"/>
    <property type="match status" value="1"/>
</dbReference>
<dbReference type="InterPro" id="IPR014729">
    <property type="entry name" value="Rossmann-like_a/b/a_fold"/>
</dbReference>
<dbReference type="HAMAP" id="MF_00005">
    <property type="entry name" value="Arg_succ_synth_type1"/>
    <property type="match status" value="1"/>
</dbReference>
<evidence type="ECO:0000256" key="5">
    <source>
        <dbReference type="ARBA" id="ARBA00022598"/>
    </source>
</evidence>
<dbReference type="GO" id="GO:0006526">
    <property type="term" value="P:L-arginine biosynthetic process"/>
    <property type="evidence" value="ECO:0007669"/>
    <property type="project" value="UniProtKB-UniRule"/>
</dbReference>
<dbReference type="PANTHER" id="PTHR11587">
    <property type="entry name" value="ARGININOSUCCINATE SYNTHASE"/>
    <property type="match status" value="1"/>
</dbReference>
<evidence type="ECO:0000259" key="11">
    <source>
        <dbReference type="Pfam" id="PF20979"/>
    </source>
</evidence>
<dbReference type="InterPro" id="IPR024074">
    <property type="entry name" value="AS_cat/multimer_dom_body"/>
</dbReference>
<dbReference type="KEGG" id="smam:Mal15_07560"/>
<feature type="binding site" evidence="9">
    <location>
        <position position="209"/>
    </location>
    <ligand>
        <name>L-citrulline</name>
        <dbReference type="ChEBI" id="CHEBI:57743"/>
    </ligand>
</feature>
<dbReference type="InterPro" id="IPR048268">
    <property type="entry name" value="Arginosuc_syn_C"/>
</dbReference>
<dbReference type="GO" id="GO:0000050">
    <property type="term" value="P:urea cycle"/>
    <property type="evidence" value="ECO:0007669"/>
    <property type="project" value="TreeGrafter"/>
</dbReference>
<evidence type="ECO:0000313" key="13">
    <source>
        <dbReference type="Proteomes" id="UP000321353"/>
    </source>
</evidence>
<evidence type="ECO:0000259" key="10">
    <source>
        <dbReference type="Pfam" id="PF00764"/>
    </source>
</evidence>
<keyword evidence="6 9" id="KW-0028">Amino-acid biosynthesis</keyword>
<keyword evidence="13" id="KW-1185">Reference proteome</keyword>
<dbReference type="InterPro" id="IPR048267">
    <property type="entry name" value="Arginosuc_syn_N"/>
</dbReference>
<dbReference type="InterPro" id="IPR018223">
    <property type="entry name" value="Arginosuc_synth_CS"/>
</dbReference>
<protein>
    <recommendedName>
        <fullName evidence="3 9">Argininosuccinate synthase</fullName>
        <ecNumber evidence="3 9">6.3.4.5</ecNumber>
    </recommendedName>
    <alternativeName>
        <fullName evidence="9">Citrulline--aspartate ligase</fullName>
    </alternativeName>
</protein>
<dbReference type="GO" id="GO:0004055">
    <property type="term" value="F:argininosuccinate synthase activity"/>
    <property type="evidence" value="ECO:0007669"/>
    <property type="project" value="UniProtKB-UniRule"/>
</dbReference>
<feature type="binding site" evidence="9">
    <location>
        <position position="348"/>
    </location>
    <ligand>
        <name>L-citrulline</name>
        <dbReference type="ChEBI" id="CHEBI:57743"/>
    </ligand>
</feature>
<proteinExistence type="inferred from homology"/>
<keyword evidence="9" id="KW-0963">Cytoplasm</keyword>
<evidence type="ECO:0000256" key="2">
    <source>
        <dbReference type="ARBA" id="ARBA00011881"/>
    </source>
</evidence>
<evidence type="ECO:0000256" key="8">
    <source>
        <dbReference type="ARBA" id="ARBA00022840"/>
    </source>
</evidence>
<gene>
    <name evidence="9 12" type="primary">argG</name>
    <name evidence="12" type="ORF">Mal15_07560</name>
</gene>
<dbReference type="NCBIfam" id="NF001770">
    <property type="entry name" value="PRK00509.1"/>
    <property type="match status" value="1"/>
</dbReference>
<dbReference type="NCBIfam" id="TIGR00032">
    <property type="entry name" value="argG"/>
    <property type="match status" value="1"/>
</dbReference>
<comment type="subunit">
    <text evidence="2 9">Homotetramer.</text>
</comment>
<comment type="similarity">
    <text evidence="9">Belongs to the argininosuccinate synthase family. Type 1 subfamily.</text>
</comment>
<dbReference type="InterPro" id="IPR023434">
    <property type="entry name" value="Arginosuc_synth_type_1_subfam"/>
</dbReference>
<dbReference type="AlphaFoldDB" id="A0A5B9M6E5"/>
<dbReference type="SUPFAM" id="SSF52402">
    <property type="entry name" value="Adenine nucleotide alpha hydrolases-like"/>
    <property type="match status" value="1"/>
</dbReference>
<dbReference type="PANTHER" id="PTHR11587:SF2">
    <property type="entry name" value="ARGININOSUCCINATE SYNTHASE"/>
    <property type="match status" value="1"/>
</dbReference>
<keyword evidence="8 9" id="KW-0067">ATP-binding</keyword>
<feature type="binding site" evidence="9">
    <location>
        <position position="199"/>
    </location>
    <ligand>
        <name>ATP</name>
        <dbReference type="ChEBI" id="CHEBI:30616"/>
    </ligand>
</feature>
<dbReference type="Gene3D" id="3.40.50.620">
    <property type="entry name" value="HUPs"/>
    <property type="match status" value="1"/>
</dbReference>
<dbReference type="Pfam" id="PF00764">
    <property type="entry name" value="Arginosuc_synth"/>
    <property type="match status" value="1"/>
</dbReference>
<feature type="binding site" evidence="9">
    <location>
        <position position="205"/>
    </location>
    <ligand>
        <name>L-aspartate</name>
        <dbReference type="ChEBI" id="CHEBI:29991"/>
    </ligand>
</feature>
<evidence type="ECO:0000256" key="3">
    <source>
        <dbReference type="ARBA" id="ARBA00012286"/>
    </source>
</evidence>
<comment type="caution">
    <text evidence="9">Lacks conserved residue(s) required for the propagation of feature annotation.</text>
</comment>
<feature type="binding site" evidence="9">
    <location>
        <begin position="91"/>
        <end position="99"/>
    </location>
    <ligand>
        <name>ATP</name>
        <dbReference type="ChEBI" id="CHEBI:30616"/>
    </ligand>
</feature>
<comment type="pathway">
    <text evidence="1 9">Amino-acid biosynthesis; L-arginine biosynthesis; L-arginine from L-ornithine and carbamoyl phosphate: step 2/3.</text>
</comment>
<dbReference type="Proteomes" id="UP000321353">
    <property type="component" value="Chromosome"/>
</dbReference>